<keyword evidence="13" id="KW-1185">Reference proteome</keyword>
<reference evidence="14" key="1">
    <citation type="submission" date="2025-08" db="UniProtKB">
        <authorList>
            <consortium name="RefSeq"/>
        </authorList>
    </citation>
    <scope>IDENTIFICATION</scope>
    <source>
        <tissue evidence="14">Spleen</tissue>
    </source>
</reference>
<keyword evidence="8" id="KW-1015">Disulfide bond</keyword>
<proteinExistence type="predicted"/>
<gene>
    <name evidence="14" type="primary">LOC110219926</name>
</gene>
<evidence type="ECO:0000256" key="7">
    <source>
        <dbReference type="ARBA" id="ARBA00023136"/>
    </source>
</evidence>
<dbReference type="GO" id="GO:0002764">
    <property type="term" value="P:immune response-regulating signaling pathway"/>
    <property type="evidence" value="ECO:0007669"/>
    <property type="project" value="TreeGrafter"/>
</dbReference>
<accession>A0A6P5LSQ3</accession>
<dbReference type="Pfam" id="PF00047">
    <property type="entry name" value="ig"/>
    <property type="match status" value="1"/>
</dbReference>
<dbReference type="InterPro" id="IPR013783">
    <property type="entry name" value="Ig-like_fold"/>
</dbReference>
<evidence type="ECO:0000256" key="6">
    <source>
        <dbReference type="ARBA" id="ARBA00022989"/>
    </source>
</evidence>
<dbReference type="InterPro" id="IPR003599">
    <property type="entry name" value="Ig_sub"/>
</dbReference>
<keyword evidence="3" id="KW-0812">Transmembrane</keyword>
<dbReference type="InterPro" id="IPR013151">
    <property type="entry name" value="Immunoglobulin_dom"/>
</dbReference>
<feature type="domain" description="Immunoglobulin" evidence="12">
    <location>
        <begin position="184"/>
        <end position="266"/>
    </location>
</feature>
<sequence length="278" mass="30531">MGGGKDRPTTSLRPSAPPPAQSSHGSLTPQFRNIPGSLAALLCLGLCLSQGVMAQKGRPRETQGQVPLEWQTLSASLPEAFPKPSLWAVPGTVIPWGKSVIVRCHGAEEAQRFLLEKDGSTELKDMLEVPGPWKEAEFFISDIAAQTAGRYRCQYQSQSYWSELSDPLELMVTGLYPKPSILANPGSTVTIGQDVTLHCESQLRSDRYVLYKTTGANAPHSLLSTDYKADFLFPTVMVSHSGTYLCYSFDSDFPYLWSTPRDTLVLKISGSKEGHFEQ</sequence>
<dbReference type="GeneID" id="110219926"/>
<evidence type="ECO:0000256" key="2">
    <source>
        <dbReference type="ARBA" id="ARBA00022475"/>
    </source>
</evidence>
<dbReference type="Gene3D" id="2.60.40.10">
    <property type="entry name" value="Immunoglobulins"/>
    <property type="match status" value="2"/>
</dbReference>
<dbReference type="InterPro" id="IPR036179">
    <property type="entry name" value="Ig-like_dom_sf"/>
</dbReference>
<dbReference type="Pfam" id="PF13895">
    <property type="entry name" value="Ig_2"/>
    <property type="match status" value="1"/>
</dbReference>
<keyword evidence="2" id="KW-1003">Cell membrane</keyword>
<evidence type="ECO:0000256" key="4">
    <source>
        <dbReference type="ARBA" id="ARBA00022729"/>
    </source>
</evidence>
<feature type="domain" description="Immunoglobulin" evidence="12">
    <location>
        <begin position="88"/>
        <end position="173"/>
    </location>
</feature>
<keyword evidence="10" id="KW-0393">Immunoglobulin domain</keyword>
<dbReference type="Proteomes" id="UP000515140">
    <property type="component" value="Unplaced"/>
</dbReference>
<evidence type="ECO:0000256" key="9">
    <source>
        <dbReference type="ARBA" id="ARBA00023180"/>
    </source>
</evidence>
<evidence type="ECO:0000313" key="14">
    <source>
        <dbReference type="RefSeq" id="XP_020859334.1"/>
    </source>
</evidence>
<keyword evidence="5" id="KW-0677">Repeat</keyword>
<keyword evidence="4" id="KW-0732">Signal</keyword>
<dbReference type="SMART" id="SM00409">
    <property type="entry name" value="IG"/>
    <property type="match status" value="2"/>
</dbReference>
<evidence type="ECO:0000256" key="8">
    <source>
        <dbReference type="ARBA" id="ARBA00023157"/>
    </source>
</evidence>
<dbReference type="SUPFAM" id="SSF48726">
    <property type="entry name" value="Immunoglobulin"/>
    <property type="match status" value="2"/>
</dbReference>
<dbReference type="PANTHER" id="PTHR11738">
    <property type="entry name" value="MHC CLASS I NK CELL RECEPTOR"/>
    <property type="match status" value="1"/>
</dbReference>
<keyword evidence="6" id="KW-1133">Transmembrane helix</keyword>
<evidence type="ECO:0000256" key="3">
    <source>
        <dbReference type="ARBA" id="ARBA00022692"/>
    </source>
</evidence>
<evidence type="ECO:0000313" key="13">
    <source>
        <dbReference type="Proteomes" id="UP000515140"/>
    </source>
</evidence>
<keyword evidence="9" id="KW-0325">Glycoprotein</keyword>
<dbReference type="RefSeq" id="XP_020859334.1">
    <property type="nucleotide sequence ID" value="XM_021003675.1"/>
</dbReference>
<evidence type="ECO:0000256" key="5">
    <source>
        <dbReference type="ARBA" id="ARBA00022737"/>
    </source>
</evidence>
<dbReference type="GO" id="GO:0005886">
    <property type="term" value="C:plasma membrane"/>
    <property type="evidence" value="ECO:0007669"/>
    <property type="project" value="UniProtKB-SubCell"/>
</dbReference>
<feature type="region of interest" description="Disordered" evidence="11">
    <location>
        <begin position="1"/>
        <end position="29"/>
    </location>
</feature>
<comment type="subcellular location">
    <subcellularLocation>
        <location evidence="1">Cell membrane</location>
        <topology evidence="1">Single-pass membrane protein</topology>
    </subcellularLocation>
</comment>
<evidence type="ECO:0000256" key="10">
    <source>
        <dbReference type="ARBA" id="ARBA00023319"/>
    </source>
</evidence>
<name>A0A6P5LSQ3_PHACI</name>
<evidence type="ECO:0000256" key="11">
    <source>
        <dbReference type="SAM" id="MobiDB-lite"/>
    </source>
</evidence>
<organism evidence="13 14">
    <name type="scientific">Phascolarctos cinereus</name>
    <name type="common">Koala</name>
    <dbReference type="NCBI Taxonomy" id="38626"/>
    <lineage>
        <taxon>Eukaryota</taxon>
        <taxon>Metazoa</taxon>
        <taxon>Chordata</taxon>
        <taxon>Craniata</taxon>
        <taxon>Vertebrata</taxon>
        <taxon>Euteleostomi</taxon>
        <taxon>Mammalia</taxon>
        <taxon>Metatheria</taxon>
        <taxon>Diprotodontia</taxon>
        <taxon>Phascolarctidae</taxon>
        <taxon>Phascolarctos</taxon>
    </lineage>
</organism>
<dbReference type="FunFam" id="2.60.40.10:FF:000049">
    <property type="entry name" value="Leukocyte immunoglobulin-like receptor subfamily B member 1"/>
    <property type="match status" value="2"/>
</dbReference>
<evidence type="ECO:0000259" key="12">
    <source>
        <dbReference type="SMART" id="SM00409"/>
    </source>
</evidence>
<dbReference type="AlphaFoldDB" id="A0A6P5LSQ3"/>
<dbReference type="InterPro" id="IPR050412">
    <property type="entry name" value="Ig-like_Receptors_ImmuneReg"/>
</dbReference>
<evidence type="ECO:0000256" key="1">
    <source>
        <dbReference type="ARBA" id="ARBA00004162"/>
    </source>
</evidence>
<keyword evidence="7" id="KW-0472">Membrane</keyword>
<dbReference type="CDD" id="cd16843">
    <property type="entry name" value="IgC2_D1_D2_LILR_KIR_like"/>
    <property type="match status" value="1"/>
</dbReference>
<protein>
    <submittedName>
        <fullName evidence="14">Platelet glycoprotein VI-like isoform X2</fullName>
    </submittedName>
</protein>
<dbReference type="PANTHER" id="PTHR11738:SF179">
    <property type="entry name" value="LEUKOCYTE IMMUNOGLOBULIN-LIKE RECEPTOR SUBFAMILY A MEMBER 5"/>
    <property type="match status" value="1"/>
</dbReference>